<protein>
    <submittedName>
        <fullName evidence="1">Uncharacterized protein</fullName>
    </submittedName>
</protein>
<accession>A0ACC2BZQ3</accession>
<evidence type="ECO:0000313" key="1">
    <source>
        <dbReference type="EMBL" id="KAJ7535190.1"/>
    </source>
</evidence>
<comment type="caution">
    <text evidence="1">The sequence shown here is derived from an EMBL/GenBank/DDBJ whole genome shotgun (WGS) entry which is preliminary data.</text>
</comment>
<evidence type="ECO:0000313" key="2">
    <source>
        <dbReference type="Proteomes" id="UP001162992"/>
    </source>
</evidence>
<keyword evidence="2" id="KW-1185">Reference proteome</keyword>
<dbReference type="Proteomes" id="UP001162992">
    <property type="component" value="Chromosome 12"/>
</dbReference>
<sequence length="937" mass="102278">MLQPRCIAFHLLVAVYFFSGWAEGVKDVSNSSTGIVSPAPAPTARGEAMAMRHLRYSLRIRDFYWPRGSDPCASWRGVQCEGGHVTGISLSGLKRTLLGMSQSTFDLNFLQNLPFLRLLNASKFALPSEIPDWLGNLSKLEVLDLSSCSLNGSIPATLGDLSSLQVLALAKNQLTGIIPATFGNLSNLRNLDLSGNNLKGELSAFLSNAVNLISLDLSNNSFVGPIPGELGKLSKLEQLLLDKNSLGSFLPAALGDLTSMQTLDLNSNNLSGSLPLTLGNMENLTTLNLANNNFSGLLLQQMPHWSKLQQLILNGNSLSGQVPSALGSLTNLLVLHLASNKFSGILPTNLSDLVNVKSMTLSHNLFYGLVPSTLQELKSLSVLDLSDNFFNGSLPAGLFPGSVWDENCLSSVPRQRPFQDCHDFYAARGLAFGSQSSPMTQNITRGSKNKHLVAILGGVFGGLGLVLVMAVCVVVFIKFERKLSTPRQTTSPVNREAAVSTADIVVNTSQLGEAFSLSQLQHATQGFSPINLLKAGHSGDLYRGALDGGVQVVVKRIQVATMNKDLFIQELDFFGKASHTRLVPLLGHCFELEREKFFVYRYMPNGDLAQALHKKVVPSPPGEILQSLDWITRLKIAIGVAEGLSYLHHECSPPLIHRDIKASSILLDDKYEVRLGSLSEARTQDGGSHPGLIARLLRKSQWMFNIEILREFRKLVKLLLRTSENSDPGSPVASCSHDVYCFGKVLLELVSGKLGISDSMDPTAEPWIDSALALIDRHNRESLGKLVDPSLLVDEDLLEEVWAMAIIAKLCLNPKPAKRPQMRHILKALENPQKVVREENFNSALRSGNSSRGSWNASLFGSWRKSSSETVVIPGALKEEYSLEMNSRKQAGTSLSQGSMRLDYSLHKRPGSNEIFPEPLEDNQKKPTSLTSEKEEG</sequence>
<dbReference type="EMBL" id="CM055103">
    <property type="protein sequence ID" value="KAJ7535190.1"/>
    <property type="molecule type" value="Genomic_DNA"/>
</dbReference>
<reference evidence="2" key="1">
    <citation type="journal article" date="2024" name="Proc. Natl. Acad. Sci. U.S.A.">
        <title>Extraordinary preservation of gene collinearity over three hundred million years revealed in homosporous lycophytes.</title>
        <authorList>
            <person name="Li C."/>
            <person name="Wickell D."/>
            <person name="Kuo L.Y."/>
            <person name="Chen X."/>
            <person name="Nie B."/>
            <person name="Liao X."/>
            <person name="Peng D."/>
            <person name="Ji J."/>
            <person name="Jenkins J."/>
            <person name="Williams M."/>
            <person name="Shu S."/>
            <person name="Plott C."/>
            <person name="Barry K."/>
            <person name="Rajasekar S."/>
            <person name="Grimwood J."/>
            <person name="Han X."/>
            <person name="Sun S."/>
            <person name="Hou Z."/>
            <person name="He W."/>
            <person name="Dai G."/>
            <person name="Sun C."/>
            <person name="Schmutz J."/>
            <person name="Leebens-Mack J.H."/>
            <person name="Li F.W."/>
            <person name="Wang L."/>
        </authorList>
    </citation>
    <scope>NUCLEOTIDE SEQUENCE [LARGE SCALE GENOMIC DNA]</scope>
    <source>
        <strain evidence="2">cv. PW_Plant_1</strain>
    </source>
</reference>
<gene>
    <name evidence="1" type="ORF">O6H91_12G022200</name>
</gene>
<name>A0ACC2BZQ3_DIPCM</name>
<proteinExistence type="predicted"/>
<organism evidence="1 2">
    <name type="scientific">Diphasiastrum complanatum</name>
    <name type="common">Issler's clubmoss</name>
    <name type="synonym">Lycopodium complanatum</name>
    <dbReference type="NCBI Taxonomy" id="34168"/>
    <lineage>
        <taxon>Eukaryota</taxon>
        <taxon>Viridiplantae</taxon>
        <taxon>Streptophyta</taxon>
        <taxon>Embryophyta</taxon>
        <taxon>Tracheophyta</taxon>
        <taxon>Lycopodiopsida</taxon>
        <taxon>Lycopodiales</taxon>
        <taxon>Lycopodiaceae</taxon>
        <taxon>Lycopodioideae</taxon>
        <taxon>Diphasiastrum</taxon>
    </lineage>
</organism>